<dbReference type="EMBL" id="JDRS01000002">
    <property type="protein sequence ID" value="KDS94214.1"/>
    <property type="molecule type" value="Genomic_DNA"/>
</dbReference>
<evidence type="ECO:0000256" key="1">
    <source>
        <dbReference type="SAM" id="MobiDB-lite"/>
    </source>
</evidence>
<proteinExistence type="predicted"/>
<dbReference type="RefSeq" id="WP_052126702.1">
    <property type="nucleotide sequence ID" value="NZ_KN323183.1"/>
</dbReference>
<protein>
    <recommendedName>
        <fullName evidence="5">Phage tail tape measure protein domain-containing protein</fullName>
    </recommendedName>
</protein>
<feature type="transmembrane region" description="Helical" evidence="2">
    <location>
        <begin position="575"/>
        <end position="595"/>
    </location>
</feature>
<feature type="transmembrane region" description="Helical" evidence="2">
    <location>
        <begin position="546"/>
        <end position="569"/>
    </location>
</feature>
<evidence type="ECO:0000256" key="2">
    <source>
        <dbReference type="SAM" id="Phobius"/>
    </source>
</evidence>
<comment type="caution">
    <text evidence="3">The sequence shown here is derived from an EMBL/GenBank/DDBJ whole genome shotgun (WGS) entry which is preliminary data.</text>
</comment>
<keyword evidence="2" id="KW-0472">Membrane</keyword>
<evidence type="ECO:0008006" key="5">
    <source>
        <dbReference type="Google" id="ProtNLM"/>
    </source>
</evidence>
<evidence type="ECO:0000313" key="4">
    <source>
        <dbReference type="Proteomes" id="UP000030182"/>
    </source>
</evidence>
<keyword evidence="2" id="KW-0812">Transmembrane</keyword>
<keyword evidence="4" id="KW-1185">Reference proteome</keyword>
<organism evidence="3 4">
    <name type="scientific">Dermabacter hominis 1368</name>
    <dbReference type="NCBI Taxonomy" id="1450519"/>
    <lineage>
        <taxon>Bacteria</taxon>
        <taxon>Bacillati</taxon>
        <taxon>Actinomycetota</taxon>
        <taxon>Actinomycetes</taxon>
        <taxon>Micrococcales</taxon>
        <taxon>Dermabacteraceae</taxon>
        <taxon>Dermabacter</taxon>
    </lineage>
</organism>
<gene>
    <name evidence="3" type="ORF">DHOM_02940</name>
</gene>
<feature type="region of interest" description="Disordered" evidence="1">
    <location>
        <begin position="65"/>
        <end position="84"/>
    </location>
</feature>
<sequence length="1268" mass="136151">MARGVELATAYVTLTAETSEISKSIGKAFSNADRAAASTGTSMGRALKSAFAKEKPVDTEKLSKDLESAERRHTAAVEKGARDRANAQRQVEVAEARVQEVRERTIRQAQAVKDAEKALERARKDGDPDQVAAAEKRLAEARENVKPSSADLAAEDRLIRARQNQERVNLETASSVDKLEGELKDAKRAVDDAAKSTDSTARKFTSMGDRIKAAMKGDFGKAFARVKRDGKDAADDLERGFKKAGEDSGSGFSSGFKKLAFAAGGLFAADQVKDFAVSSFMSAADLEQSTGAVETVFKQHSAKMLKYAQDADQALGMSENSYNELATILGTQLRNAGMKDFAEQTNDLIGLGADFSAMFGGTATEAVEAISSALKGERDPIEKYGISLRQSAIDAKAAELGFKKVGGSYDQQAQAAATLALINEQSTDAQGAFNRELGTSSNVIQRAKAWFEDFTAAIGSKLLPAFSKVGNWVLDKGIPIFDELGWAAENIWSILFEGDFKGSFFGIEEDSELLGYLFDFRDAMVDLWNNALVPLGDWVKAHWKDILAFFAGFGGTMIIAGLVTLAGAIGGLIASISWIPLAIGAAVGALTWFFTQTEIGRSIFSAVVDWITGTAWPALQGAFKAIGDAATWLWENAIIPAWDGIKGAIGAVVGWIMNSAVPFLQTAWDSVAGAAQWLWQSVIAPAWEGIRMAIALAIASIMTYIDGWVWLFQNTVAPVFDWLWRNVIVPAWGGIRSAISAVVSWFQNTAWPLLRTTIEAIKLGFNAMRDALKAAWQFVKDNAISPVVNWFKNVAWPLLSGVIGSVKTGFNVMRDSINKAWNFVKNRAIAPVVDWFSSHVWPKIQGVTDNIKNAFNNMKDAVGRAWQGIKNAAIEPVNFVINKVYNEGIYSNFENVRKHIPGLPKLPEFHGFARGGILPGFSRMRDGDDQLVPMRRGEGVLVSEALRTARDKAAFLAVNAAGRRGQGFADTVGFAGGGILDKAGQLAGDVLDGGKKLLKGAWDFVSDPVGAFKGLVGGLLKKIPGAGFFADLAAGVGRKILDGVVSKVSAAFSPASNPDAAPVSVPPGASRSLGYAQKVARGMGLTMTSFRRRGARTAGSGVTSLHALGRAMDFSNGVNTKAEMAFFNVMHALKPTELLFSPAGRRQWHRSGRMGDTSGITKRMHYNHVHVGFARGGIIPASIIGGYKPFLHDRGGWHMPGELSINQTQKPEAVLTAKQWETVARSLDHATSSGVTVNVTAPTSQDPGVFGQRLGDALQLRQLAGSVA</sequence>
<name>A0ABR4SM68_9MICO</name>
<dbReference type="Proteomes" id="UP000030182">
    <property type="component" value="Unassembled WGS sequence"/>
</dbReference>
<evidence type="ECO:0000313" key="3">
    <source>
        <dbReference type="EMBL" id="KDS94214.1"/>
    </source>
</evidence>
<reference evidence="3 4" key="1">
    <citation type="submission" date="2014-01" db="EMBL/GenBank/DDBJ databases">
        <title>Draft genome sequence of the multidrug-resistant clinical isolate Dermabacter hominis 1368.</title>
        <authorList>
            <person name="Albersmeier A."/>
            <person name="Bomholt C."/>
            <person name="Glaub A."/>
            <person name="Ruckert C."/>
            <person name="Soriano F."/>
            <person name="Fernandez-Natal I."/>
            <person name="Tauch A."/>
        </authorList>
    </citation>
    <scope>NUCLEOTIDE SEQUENCE [LARGE SCALE GENOMIC DNA]</scope>
    <source>
        <strain evidence="3 4">1368</strain>
    </source>
</reference>
<accession>A0ABR4SM68</accession>
<keyword evidence="2" id="KW-1133">Transmembrane helix</keyword>